<keyword evidence="1" id="KW-0732">Signal</keyword>
<feature type="chain" id="PRO_5006913519" evidence="1">
    <location>
        <begin position="23"/>
        <end position="220"/>
    </location>
</feature>
<accession>A0A0W0TVN4</accession>
<dbReference type="AlphaFoldDB" id="A0A0W0TVN4"/>
<dbReference type="PATRIC" id="fig|448.7.peg.365"/>
<reference evidence="2 3" key="1">
    <citation type="submission" date="2015-11" db="EMBL/GenBank/DDBJ databases">
        <title>Genomic analysis of 38 Legionella species identifies large and diverse effector repertoires.</title>
        <authorList>
            <person name="Burstein D."/>
            <person name="Amaro F."/>
            <person name="Zusman T."/>
            <person name="Lifshitz Z."/>
            <person name="Cohen O."/>
            <person name="Gilbert J.A."/>
            <person name="Pupko T."/>
            <person name="Shuman H.A."/>
            <person name="Segal G."/>
        </authorList>
    </citation>
    <scope>NUCLEOTIDE SEQUENCE [LARGE SCALE GENOMIC DNA]</scope>
    <source>
        <strain evidence="2 3">SE-32A-C8</strain>
    </source>
</reference>
<comment type="caution">
    <text evidence="2">The sequence shown here is derived from an EMBL/GenBank/DDBJ whole genome shotgun (WGS) entry which is preliminary data.</text>
</comment>
<organism evidence="2 3">
    <name type="scientific">Legionella erythra</name>
    <dbReference type="NCBI Taxonomy" id="448"/>
    <lineage>
        <taxon>Bacteria</taxon>
        <taxon>Pseudomonadati</taxon>
        <taxon>Pseudomonadota</taxon>
        <taxon>Gammaproteobacteria</taxon>
        <taxon>Legionellales</taxon>
        <taxon>Legionellaceae</taxon>
        <taxon>Legionella</taxon>
    </lineage>
</organism>
<dbReference type="Proteomes" id="UP000054773">
    <property type="component" value="Unassembled WGS sequence"/>
</dbReference>
<keyword evidence="3" id="KW-1185">Reference proteome</keyword>
<dbReference type="EMBL" id="LNYA01000003">
    <property type="protein sequence ID" value="KTC99448.1"/>
    <property type="molecule type" value="Genomic_DNA"/>
</dbReference>
<feature type="signal peptide" evidence="1">
    <location>
        <begin position="1"/>
        <end position="22"/>
    </location>
</feature>
<sequence length="220" mass="25557">MSGYRQLFSLCLLYALALPLQAAEIDKSDLIKVEKGKNTDCVEYYNYKGELYCSTKASRLQNPPGDLESMEMQTIVFDDREWKAAWGQKTDSITTTEYIPQGDNIEKWQELVTSQFIPGIQDKMTPKEFSQNVMKYLKESGLDPVIQVISESPDRVLFEFQVMEPENLKQDELQLITKGKDGMYVLHYVIKEAPMDKERREKWIKLLNQSKPEKPQIKVE</sequence>
<gene>
    <name evidence="2" type="ORF">Lery_0349</name>
</gene>
<proteinExistence type="predicted"/>
<evidence type="ECO:0000313" key="3">
    <source>
        <dbReference type="Proteomes" id="UP000054773"/>
    </source>
</evidence>
<evidence type="ECO:0000313" key="2">
    <source>
        <dbReference type="EMBL" id="KTC99448.1"/>
    </source>
</evidence>
<name>A0A0W0TVN4_LEGER</name>
<evidence type="ECO:0000256" key="1">
    <source>
        <dbReference type="SAM" id="SignalP"/>
    </source>
</evidence>
<dbReference type="STRING" id="448.Lery_0349"/>
<protein>
    <submittedName>
        <fullName evidence="2">Uncharacterized protein</fullName>
    </submittedName>
</protein>